<feature type="transmembrane region" description="Helical" evidence="1">
    <location>
        <begin position="235"/>
        <end position="256"/>
    </location>
</feature>
<dbReference type="Proteomes" id="UP000018416">
    <property type="component" value="Unassembled WGS sequence"/>
</dbReference>
<feature type="transmembrane region" description="Helical" evidence="1">
    <location>
        <begin position="287"/>
        <end position="307"/>
    </location>
</feature>
<evidence type="ECO:0000313" key="2">
    <source>
        <dbReference type="EMBL" id="ENW27693.1"/>
    </source>
</evidence>
<gene>
    <name evidence="2" type="ORF">F923_03091</name>
</gene>
<comment type="caution">
    <text evidence="2">The sequence shown here is derived from an EMBL/GenBank/DDBJ whole genome shotgun (WGS) entry which is preliminary data.</text>
</comment>
<accession>N9FY66</accession>
<keyword evidence="1" id="KW-0472">Membrane</keyword>
<keyword evidence="1" id="KW-0812">Transmembrane</keyword>
<protein>
    <recommendedName>
        <fullName evidence="4">Glycosyltransferase RgtA/B/C/D-like domain-containing protein</fullName>
    </recommendedName>
</protein>
<reference evidence="2 3" key="1">
    <citation type="submission" date="2013-02" db="EMBL/GenBank/DDBJ databases">
        <title>The Genome Sequence of Acinetobacter lwoffii NIPH 478.</title>
        <authorList>
            <consortium name="The Broad Institute Genome Sequencing Platform"/>
            <consortium name="The Broad Institute Genome Sequencing Center for Infectious Disease"/>
            <person name="Cerqueira G."/>
            <person name="Feldgarden M."/>
            <person name="Courvalin P."/>
            <person name="Perichon B."/>
            <person name="Grillot-Courvalin C."/>
            <person name="Clermont D."/>
            <person name="Rocha E."/>
            <person name="Yoon E.-J."/>
            <person name="Nemec A."/>
            <person name="Walker B."/>
            <person name="Young S.K."/>
            <person name="Zeng Q."/>
            <person name="Gargeya S."/>
            <person name="Fitzgerald M."/>
            <person name="Haas B."/>
            <person name="Abouelleil A."/>
            <person name="Alvarado L."/>
            <person name="Arachchi H.M."/>
            <person name="Berlin A.M."/>
            <person name="Chapman S.B."/>
            <person name="Dewar J."/>
            <person name="Goldberg J."/>
            <person name="Griggs A."/>
            <person name="Gujja S."/>
            <person name="Hansen M."/>
            <person name="Howarth C."/>
            <person name="Imamovic A."/>
            <person name="Larimer J."/>
            <person name="McCowan C."/>
            <person name="Murphy C."/>
            <person name="Neiman D."/>
            <person name="Pearson M."/>
            <person name="Priest M."/>
            <person name="Roberts A."/>
            <person name="Saif S."/>
            <person name="Shea T."/>
            <person name="Sisk P."/>
            <person name="Sykes S."/>
            <person name="Wortman J."/>
            <person name="Nusbaum C."/>
            <person name="Birren B."/>
        </authorList>
    </citation>
    <scope>NUCLEOTIDE SEQUENCE [LARGE SCALE GENOMIC DNA]</scope>
    <source>
        <strain evidence="2 3">NIPH 478</strain>
    </source>
</reference>
<feature type="transmembrane region" description="Helical" evidence="1">
    <location>
        <begin position="189"/>
        <end position="209"/>
    </location>
</feature>
<feature type="transmembrane region" description="Helical" evidence="1">
    <location>
        <begin position="113"/>
        <end position="143"/>
    </location>
</feature>
<name>N9FY66_ACILW</name>
<dbReference type="EMBL" id="APQU01000024">
    <property type="protein sequence ID" value="ENW27693.1"/>
    <property type="molecule type" value="Genomic_DNA"/>
</dbReference>
<feature type="transmembrane region" description="Helical" evidence="1">
    <location>
        <begin position="155"/>
        <end position="182"/>
    </location>
</feature>
<organism evidence="2 3">
    <name type="scientific">Acinetobacter lwoffii NIPH 478</name>
    <dbReference type="NCBI Taxonomy" id="1217668"/>
    <lineage>
        <taxon>Bacteria</taxon>
        <taxon>Pseudomonadati</taxon>
        <taxon>Pseudomonadota</taxon>
        <taxon>Gammaproteobacteria</taxon>
        <taxon>Moraxellales</taxon>
        <taxon>Moraxellaceae</taxon>
        <taxon>Acinetobacter</taxon>
    </lineage>
</organism>
<proteinExistence type="predicted"/>
<evidence type="ECO:0000313" key="3">
    <source>
        <dbReference type="Proteomes" id="UP000018416"/>
    </source>
</evidence>
<keyword evidence="1" id="KW-1133">Transmembrane helix</keyword>
<evidence type="ECO:0000256" key="1">
    <source>
        <dbReference type="SAM" id="Phobius"/>
    </source>
</evidence>
<feature type="transmembrane region" description="Helical" evidence="1">
    <location>
        <begin position="263"/>
        <end position="281"/>
    </location>
</feature>
<dbReference type="AlphaFoldDB" id="N9FY66"/>
<evidence type="ECO:0008006" key="4">
    <source>
        <dbReference type="Google" id="ProtNLM"/>
    </source>
</evidence>
<dbReference type="HOGENOM" id="CLU_530659_0_0_6"/>
<sequence>MNRKIMTIFPVVSGVLFFILGFIILMNGHLHEDAYILFQYSKNFSLGNGITFDSISGPLEGATDFLWMISIGLLSKVIGDIALSALLLNSIGLSVVIYSIIKIRATFDLVTLSLCLAVIFSGGVSAALGGFSTLAYAAIYALLTISVINKHYISITILAIAISLFRPDGAILAFGALLSLLIFSERKDIFKFASCLLIVVVVGSIYFIWRWNYFNTILPLPLLVKQNTDSILEGLYPNLNALVLYSPLILPIIYFFKKSNIRIYSIILLGPLLLFVALSFMHQSQNIGHRFQFVIIVSLLIQCAYVIPIIKGKILYLLALLPILADLHGAKIIYRDIKYLTNDDYVNNFPQLLKKSNFNVEVLAITEAGRFPFWFNARKTIDLVGLNSRDVIFEGAERVIEKEKPELIFIHHAGRFTFKNISDDNAVIIDPEQISINDYEGNNPVNMAPIVALKYANENNYSIIAVRYGSNDTKYSHVYFINKTLDLNKFVKVLNESFYNKTSYFSSKSLLLD</sequence>
<dbReference type="PATRIC" id="fig|1217668.3.peg.3016"/>
<feature type="transmembrane region" description="Helical" evidence="1">
    <location>
        <begin position="7"/>
        <end position="26"/>
    </location>
</feature>
<dbReference type="RefSeq" id="WP_005108831.1">
    <property type="nucleotide sequence ID" value="NZ_KB849839.1"/>
</dbReference>